<dbReference type="Proteomes" id="UP000664844">
    <property type="component" value="Unassembled WGS sequence"/>
</dbReference>
<gene>
    <name evidence="1" type="ORF">J0895_19005</name>
</gene>
<dbReference type="EMBL" id="JAFLQW010000498">
    <property type="protein sequence ID" value="MBO0351122.1"/>
    <property type="molecule type" value="Genomic_DNA"/>
</dbReference>
<dbReference type="Pfam" id="PF11832">
    <property type="entry name" value="DUF3352"/>
    <property type="match status" value="1"/>
</dbReference>
<sequence length="594" mass="64141">MNRKLFFTMLGAVALVLCLLGAGVFYEILATGPVSLLRGPVETQVEAAMFVPRQAPLMTSLLVNVDKLEDVGRLAVAPKLRGQVREEFDQIKKGVLANTDLNYHKDIQPWLGDEITFAVTSADFDREGVNGRQAGYLLAVETKNPQRSRDFLEVLWSQNASNGVKVGVENYQGVKLIYSQTPEAVGKSDGLSVSWASAVVGDRFVLFANHPKVLRDAINNVQTQNLSLKGNSAYQEAVANMSSAGIGLSFINVEQFTAWISDRPGENGLKPPSERVLTAQASPSLGIAIGLNRQGLLAHTIWNGSTATEWATSLPSLLGPVKALQYLPEQTALAIAGADLNQLWLALEEGFPESGAVGQILRQPVAMVRSRWGLDLPEAIFSWVQGEYAIGLLPKSSVENLDNPGLAWIFVAQKSRETAVKGIEQLDAIAQEQGFSVGPVSWGNRPISTWTKLTTKPITTKAKGTKPLQIAADVRAVHTEIGAYEIFASSLETLTAAIDAPTTGSIVSNPDFQSAIGPLPQSNYGYFYLDWLASEESLTRRFPVLRLVTLAGKPLFQRLQSISLSSPAPGIEPGIELQPVKGSPLADLFIRLGS</sequence>
<comment type="caution">
    <text evidence="1">The sequence shown here is derived from an EMBL/GenBank/DDBJ whole genome shotgun (WGS) entry which is preliminary data.</text>
</comment>
<name>A0ABS3FW91_9CYAN</name>
<accession>A0ABS3FW91</accession>
<dbReference type="RefSeq" id="WP_207089575.1">
    <property type="nucleotide sequence ID" value="NZ_JAFLQW010000498.1"/>
</dbReference>
<proteinExistence type="predicted"/>
<evidence type="ECO:0000313" key="2">
    <source>
        <dbReference type="Proteomes" id="UP000664844"/>
    </source>
</evidence>
<keyword evidence="2" id="KW-1185">Reference proteome</keyword>
<dbReference type="InterPro" id="IPR021787">
    <property type="entry name" value="DUF3352"/>
</dbReference>
<protein>
    <submittedName>
        <fullName evidence="1">DUF3352 domain-containing protein</fullName>
    </submittedName>
</protein>
<evidence type="ECO:0000313" key="1">
    <source>
        <dbReference type="EMBL" id="MBO0351122.1"/>
    </source>
</evidence>
<organism evidence="1 2">
    <name type="scientific">Phormidium pseudopriestleyi FRX01</name>
    <dbReference type="NCBI Taxonomy" id="1759528"/>
    <lineage>
        <taxon>Bacteria</taxon>
        <taxon>Bacillati</taxon>
        <taxon>Cyanobacteriota</taxon>
        <taxon>Cyanophyceae</taxon>
        <taxon>Oscillatoriophycideae</taxon>
        <taxon>Oscillatoriales</taxon>
        <taxon>Oscillatoriaceae</taxon>
        <taxon>Phormidium</taxon>
    </lineage>
</organism>
<reference evidence="1 2" key="1">
    <citation type="submission" date="2021-03" db="EMBL/GenBank/DDBJ databases">
        <title>Metabolic Capacity of the Antarctic Cyanobacterium Phormidium pseudopriestleyi that Sustains Oxygenic Photosynthesis in the Presence of Hydrogen Sulfide.</title>
        <authorList>
            <person name="Lumian J.E."/>
            <person name="Jungblut A.D."/>
            <person name="Dillon M.L."/>
            <person name="Hawes I."/>
            <person name="Doran P.T."/>
            <person name="Mackey T.J."/>
            <person name="Dick G.J."/>
            <person name="Grettenberger C.L."/>
            <person name="Sumner D.Y."/>
        </authorList>
    </citation>
    <scope>NUCLEOTIDE SEQUENCE [LARGE SCALE GENOMIC DNA]</scope>
    <source>
        <strain evidence="1 2">FRX01</strain>
    </source>
</reference>